<dbReference type="GO" id="GO:0020037">
    <property type="term" value="F:heme binding"/>
    <property type="evidence" value="ECO:0007669"/>
    <property type="project" value="InterPro"/>
</dbReference>
<feature type="transmembrane region" description="Helical" evidence="7">
    <location>
        <begin position="138"/>
        <end position="163"/>
    </location>
</feature>
<keyword evidence="3 6" id="KW-0812">Transmembrane</keyword>
<feature type="transmembrane region" description="Helical" evidence="7">
    <location>
        <begin position="307"/>
        <end position="330"/>
    </location>
</feature>
<dbReference type="RefSeq" id="WP_157732037.1">
    <property type="nucleotide sequence ID" value="NZ_CP018477.1"/>
</dbReference>
<dbReference type="KEGG" id="ttf:THTE_2904"/>
<keyword evidence="6" id="KW-0349">Heme</keyword>
<evidence type="ECO:0000313" key="9">
    <source>
        <dbReference type="EMBL" id="ASV75506.1"/>
    </source>
</evidence>
<keyword evidence="6" id="KW-0249">Electron transport</keyword>
<feature type="transmembrane region" description="Helical" evidence="7">
    <location>
        <begin position="537"/>
        <end position="559"/>
    </location>
</feature>
<evidence type="ECO:0000259" key="8">
    <source>
        <dbReference type="PROSITE" id="PS50855"/>
    </source>
</evidence>
<keyword evidence="4 7" id="KW-1133">Transmembrane helix</keyword>
<dbReference type="PANTHER" id="PTHR10422">
    <property type="entry name" value="CYTOCHROME C OXIDASE SUBUNIT 1"/>
    <property type="match status" value="1"/>
</dbReference>
<reference evidence="9 10" key="1">
    <citation type="journal article" name="Front. Microbiol.">
        <title>Sugar Metabolism of the First Thermophilic Planctomycete Thermogutta terrifontis: Comparative Genomic and Transcriptomic Approaches.</title>
        <authorList>
            <person name="Elcheninov A.G."/>
            <person name="Menzel P."/>
            <person name="Gudbergsdottir S.R."/>
            <person name="Slesarev A.I."/>
            <person name="Kadnikov V.V."/>
            <person name="Krogh A."/>
            <person name="Bonch-Osmolovskaya E.A."/>
            <person name="Peng X."/>
            <person name="Kublanov I.V."/>
        </authorList>
    </citation>
    <scope>NUCLEOTIDE SEQUENCE [LARGE SCALE GENOMIC DNA]</scope>
    <source>
        <strain evidence="9 10">R1</strain>
    </source>
</reference>
<dbReference type="GO" id="GO:0016020">
    <property type="term" value="C:membrane"/>
    <property type="evidence" value="ECO:0007669"/>
    <property type="project" value="UniProtKB-SubCell"/>
</dbReference>
<accession>A0A286RHV6</accession>
<feature type="transmembrane region" description="Helical" evidence="7">
    <location>
        <begin position="414"/>
        <end position="437"/>
    </location>
</feature>
<evidence type="ECO:0000256" key="4">
    <source>
        <dbReference type="ARBA" id="ARBA00022989"/>
    </source>
</evidence>
<proteinExistence type="inferred from homology"/>
<feature type="transmembrane region" description="Helical" evidence="7">
    <location>
        <begin position="221"/>
        <end position="247"/>
    </location>
</feature>
<feature type="transmembrane region" description="Helical" evidence="7">
    <location>
        <begin position="342"/>
        <end position="363"/>
    </location>
</feature>
<protein>
    <submittedName>
        <fullName evidence="9">Cytochrome c oxidase polypeptide I</fullName>
    </submittedName>
</protein>
<dbReference type="InterPro" id="IPR023616">
    <property type="entry name" value="Cyt_c_oxase-like_su1_dom"/>
</dbReference>
<dbReference type="GO" id="GO:0004129">
    <property type="term" value="F:cytochrome-c oxidase activity"/>
    <property type="evidence" value="ECO:0007669"/>
    <property type="project" value="InterPro"/>
</dbReference>
<feature type="transmembrane region" description="Helical" evidence="7">
    <location>
        <begin position="184"/>
        <end position="201"/>
    </location>
</feature>
<evidence type="ECO:0000256" key="6">
    <source>
        <dbReference type="RuleBase" id="RU000370"/>
    </source>
</evidence>
<feature type="transmembrane region" description="Helical" evidence="7">
    <location>
        <begin position="259"/>
        <end position="287"/>
    </location>
</feature>
<evidence type="ECO:0000256" key="5">
    <source>
        <dbReference type="ARBA" id="ARBA00023136"/>
    </source>
</evidence>
<dbReference type="InterPro" id="IPR000883">
    <property type="entry name" value="Cyt_C_Oxase_1"/>
</dbReference>
<comment type="subcellular location">
    <subcellularLocation>
        <location evidence="1">Membrane</location>
        <topology evidence="1">Multi-pass membrane protein</topology>
    </subcellularLocation>
</comment>
<name>A0A286RHV6_9BACT</name>
<dbReference type="GO" id="GO:0009060">
    <property type="term" value="P:aerobic respiration"/>
    <property type="evidence" value="ECO:0007669"/>
    <property type="project" value="InterPro"/>
</dbReference>
<evidence type="ECO:0000313" key="10">
    <source>
        <dbReference type="Proteomes" id="UP000215086"/>
    </source>
</evidence>
<dbReference type="PROSITE" id="PS00077">
    <property type="entry name" value="COX1_CUB"/>
    <property type="match status" value="1"/>
</dbReference>
<feature type="transmembrane region" description="Helical" evidence="7">
    <location>
        <begin position="452"/>
        <end position="472"/>
    </location>
</feature>
<feature type="transmembrane region" description="Helical" evidence="7">
    <location>
        <begin position="40"/>
        <end position="60"/>
    </location>
</feature>
<evidence type="ECO:0000256" key="7">
    <source>
        <dbReference type="SAM" id="Phobius"/>
    </source>
</evidence>
<feature type="transmembrane region" description="Helical" evidence="7">
    <location>
        <begin position="484"/>
        <end position="506"/>
    </location>
</feature>
<keyword evidence="2 6" id="KW-0679">Respiratory chain</keyword>
<gene>
    <name evidence="9" type="ORF">THTE_2904</name>
</gene>
<dbReference type="Gene3D" id="1.20.210.10">
    <property type="entry name" value="Cytochrome c oxidase-like, subunit I domain"/>
    <property type="match status" value="1"/>
</dbReference>
<evidence type="ECO:0000256" key="1">
    <source>
        <dbReference type="ARBA" id="ARBA00004141"/>
    </source>
</evidence>
<dbReference type="PROSITE" id="PS50855">
    <property type="entry name" value="COX1"/>
    <property type="match status" value="1"/>
</dbReference>
<dbReference type="GO" id="GO:0022904">
    <property type="term" value="P:respiratory electron transport chain"/>
    <property type="evidence" value="ECO:0007669"/>
    <property type="project" value="TreeGrafter"/>
</dbReference>
<keyword evidence="5 7" id="KW-0472">Membrane</keyword>
<comment type="similarity">
    <text evidence="6">Belongs to the heme-copper respiratory oxidase family.</text>
</comment>
<keyword evidence="6" id="KW-0408">Iron</keyword>
<dbReference type="AlphaFoldDB" id="A0A286RHV6"/>
<keyword evidence="6" id="KW-0479">Metal-binding</keyword>
<dbReference type="GO" id="GO:0015990">
    <property type="term" value="P:electron transport coupled proton transport"/>
    <property type="evidence" value="ECO:0007669"/>
    <property type="project" value="TreeGrafter"/>
</dbReference>
<evidence type="ECO:0000256" key="3">
    <source>
        <dbReference type="ARBA" id="ARBA00022692"/>
    </source>
</evidence>
<dbReference type="InterPro" id="IPR023615">
    <property type="entry name" value="Cyt_c_Oxase_su1_BS"/>
</dbReference>
<dbReference type="SUPFAM" id="SSF81442">
    <property type="entry name" value="Cytochrome c oxidase subunit I-like"/>
    <property type="match status" value="1"/>
</dbReference>
<feature type="domain" description="Cytochrome oxidase subunit I profile" evidence="8">
    <location>
        <begin position="21"/>
        <end position="593"/>
    </location>
</feature>
<dbReference type="OrthoDB" id="9759913at2"/>
<dbReference type="PANTHER" id="PTHR10422:SF18">
    <property type="entry name" value="CYTOCHROME C OXIDASE SUBUNIT 1"/>
    <property type="match status" value="1"/>
</dbReference>
<dbReference type="Pfam" id="PF00115">
    <property type="entry name" value="COX1"/>
    <property type="match status" value="1"/>
</dbReference>
<organism evidence="9 10">
    <name type="scientific">Thermogutta terrifontis</name>
    <dbReference type="NCBI Taxonomy" id="1331910"/>
    <lineage>
        <taxon>Bacteria</taxon>
        <taxon>Pseudomonadati</taxon>
        <taxon>Planctomycetota</taxon>
        <taxon>Planctomycetia</taxon>
        <taxon>Pirellulales</taxon>
        <taxon>Thermoguttaceae</taxon>
        <taxon>Thermogutta</taxon>
    </lineage>
</organism>
<dbReference type="EMBL" id="CP018477">
    <property type="protein sequence ID" value="ASV75506.1"/>
    <property type="molecule type" value="Genomic_DNA"/>
</dbReference>
<keyword evidence="10" id="KW-1185">Reference proteome</keyword>
<feature type="transmembrane region" description="Helical" evidence="7">
    <location>
        <begin position="375"/>
        <end position="393"/>
    </location>
</feature>
<keyword evidence="6" id="KW-0813">Transport</keyword>
<sequence length="621" mass="68213">MVTEVTEPRPVARSTPPDYLHDGRGIWSWLFTLDHKRIGVMYLVGILTSLLLGGVFALLIRTHLAIPALVHQPGQATSTAGSAAVVVGPSQPVPANTSTGQDAAAQMVAESEAATAASTVQPTPPRYLLTPKEYNRAFTLHGAIMIFLVIIPGIPAALGNFVLPLMLGAKDVAFPRLNLMSFHLWLIGLVFFLVVLFTGGLDTGWTFYTPYSTTTDTRVTTAVVGAFILGFSSIFTGINFIATVHFLRPRGMSWFRMPLFVWSLYATAIIQVLATPVLGITLLLIALEKNLGLGIFDPKLGGDPVLFQHFFWFYSHPAVYIMILPGMGIISELISTFSRKHIFGYRFIAFSSVAIAILGFLVWGHHMFTSGQSRLASMIFSALTFSVSIPSAIKVFNWLATMYKGRISLQTPMCYALAFILLFGIGGLTGLFLGALATDVHLHDTYFVVAHFHYVMFGGTLVAFLGGLHYWWPKMTGKMYNDTLGRLGALLIFLGLNLTFFPQFVLGSRGMPRRYFDYSSLLDRHPEFAGLNLMSTAGAYLTAIGLIVAAVCLLGSLWWGRKAPPNPWGSASLEWRCPSPPPKENFLSPPVITPAFDPYDLDQVVYDPETQGYWVRQTAIT</sequence>
<dbReference type="PRINTS" id="PR01165">
    <property type="entry name" value="CYCOXIDASEI"/>
</dbReference>
<dbReference type="InterPro" id="IPR036927">
    <property type="entry name" value="Cyt_c_oxase-like_su1_sf"/>
</dbReference>
<evidence type="ECO:0000256" key="2">
    <source>
        <dbReference type="ARBA" id="ARBA00022660"/>
    </source>
</evidence>
<dbReference type="Proteomes" id="UP000215086">
    <property type="component" value="Chromosome"/>
</dbReference>